<accession>A0AAD7XR54</accession>
<protein>
    <submittedName>
        <fullName evidence="2">Uncharacterized protein</fullName>
    </submittedName>
</protein>
<organism evidence="2 3">
    <name type="scientific">Lichtheimia ornata</name>
    <dbReference type="NCBI Taxonomy" id="688661"/>
    <lineage>
        <taxon>Eukaryota</taxon>
        <taxon>Fungi</taxon>
        <taxon>Fungi incertae sedis</taxon>
        <taxon>Mucoromycota</taxon>
        <taxon>Mucoromycotina</taxon>
        <taxon>Mucoromycetes</taxon>
        <taxon>Mucorales</taxon>
        <taxon>Lichtheimiaceae</taxon>
        <taxon>Lichtheimia</taxon>
    </lineage>
</organism>
<comment type="caution">
    <text evidence="2">The sequence shown here is derived from an EMBL/GenBank/DDBJ whole genome shotgun (WGS) entry which is preliminary data.</text>
</comment>
<reference evidence="2 3" key="1">
    <citation type="submission" date="2023-03" db="EMBL/GenBank/DDBJ databases">
        <title>Genome sequence of Lichtheimia ornata CBS 291.66.</title>
        <authorList>
            <person name="Mohabir J.T."/>
            <person name="Shea T.P."/>
            <person name="Kurbessoian T."/>
            <person name="Berby B."/>
            <person name="Fontaine J."/>
            <person name="Livny J."/>
            <person name="Gnirke A."/>
            <person name="Stajich J.E."/>
            <person name="Cuomo C.A."/>
        </authorList>
    </citation>
    <scope>NUCLEOTIDE SEQUENCE [LARGE SCALE GENOMIC DNA]</scope>
    <source>
        <strain evidence="2">CBS 291.66</strain>
    </source>
</reference>
<evidence type="ECO:0000313" key="2">
    <source>
        <dbReference type="EMBL" id="KAJ8651350.1"/>
    </source>
</evidence>
<keyword evidence="3" id="KW-1185">Reference proteome</keyword>
<gene>
    <name evidence="2" type="ORF">O0I10_013141</name>
</gene>
<proteinExistence type="predicted"/>
<dbReference type="EMBL" id="JARTCD010000266">
    <property type="protein sequence ID" value="KAJ8651350.1"/>
    <property type="molecule type" value="Genomic_DNA"/>
</dbReference>
<dbReference type="GeneID" id="83220421"/>
<feature type="region of interest" description="Disordered" evidence="1">
    <location>
        <begin position="1"/>
        <end position="87"/>
    </location>
</feature>
<dbReference type="AlphaFoldDB" id="A0AAD7XR54"/>
<evidence type="ECO:0000313" key="3">
    <source>
        <dbReference type="Proteomes" id="UP001234581"/>
    </source>
</evidence>
<dbReference type="RefSeq" id="XP_058336265.1">
    <property type="nucleotide sequence ID" value="XM_058492968.1"/>
</dbReference>
<dbReference type="Proteomes" id="UP001234581">
    <property type="component" value="Unassembled WGS sequence"/>
</dbReference>
<evidence type="ECO:0000256" key="1">
    <source>
        <dbReference type="SAM" id="MobiDB-lite"/>
    </source>
</evidence>
<sequence length="137" mass="14847">MSNNNENQPMEDVNMTEAPAPAPAAQPSGSNNNAPAANNNNQHQPQPNNNQQDQPQGGPTDNPWVPDASDALNIGDLLGDLSPGATPEQVMSALEQQILRLDATLTDLATGDNQRHFSMVTRRRDELNERLSTLRPM</sequence>
<name>A0AAD7XR54_9FUNG</name>
<feature type="compositionally biased region" description="Low complexity" evidence="1">
    <location>
        <begin position="23"/>
        <end position="63"/>
    </location>
</feature>